<dbReference type="InterPro" id="IPR018062">
    <property type="entry name" value="HTH_AraC-typ_CS"/>
</dbReference>
<dbReference type="PROSITE" id="PS00041">
    <property type="entry name" value="HTH_ARAC_FAMILY_1"/>
    <property type="match status" value="1"/>
</dbReference>
<evidence type="ECO:0000313" key="6">
    <source>
        <dbReference type="Proteomes" id="UP000824160"/>
    </source>
</evidence>
<organism evidence="5 6">
    <name type="scientific">Candidatus Faecivivens stercoripullorum</name>
    <dbReference type="NCBI Taxonomy" id="2840805"/>
    <lineage>
        <taxon>Bacteria</taxon>
        <taxon>Bacillati</taxon>
        <taxon>Bacillota</taxon>
        <taxon>Clostridia</taxon>
        <taxon>Eubacteriales</taxon>
        <taxon>Oscillospiraceae</taxon>
        <taxon>Oscillospiraceae incertae sedis</taxon>
        <taxon>Candidatus Faecivivens</taxon>
    </lineage>
</organism>
<dbReference type="PROSITE" id="PS01124">
    <property type="entry name" value="HTH_ARAC_FAMILY_2"/>
    <property type="match status" value="1"/>
</dbReference>
<dbReference type="Proteomes" id="UP000824160">
    <property type="component" value="Unassembled WGS sequence"/>
</dbReference>
<dbReference type="EMBL" id="DVLW01000032">
    <property type="protein sequence ID" value="HIT93785.1"/>
    <property type="molecule type" value="Genomic_DNA"/>
</dbReference>
<comment type="caution">
    <text evidence="5">The sequence shown here is derived from an EMBL/GenBank/DDBJ whole genome shotgun (WGS) entry which is preliminary data.</text>
</comment>
<reference evidence="5" key="2">
    <citation type="journal article" date="2021" name="PeerJ">
        <title>Extensive microbial diversity within the chicken gut microbiome revealed by metagenomics and culture.</title>
        <authorList>
            <person name="Gilroy R."/>
            <person name="Ravi A."/>
            <person name="Getino M."/>
            <person name="Pursley I."/>
            <person name="Horton D.L."/>
            <person name="Alikhan N.F."/>
            <person name="Baker D."/>
            <person name="Gharbi K."/>
            <person name="Hall N."/>
            <person name="Watson M."/>
            <person name="Adriaenssens E.M."/>
            <person name="Foster-Nyarko E."/>
            <person name="Jarju S."/>
            <person name="Secka A."/>
            <person name="Antonio M."/>
            <person name="Oren A."/>
            <person name="Chaudhuri R.R."/>
            <person name="La Ragione R."/>
            <person name="Hildebrand F."/>
            <person name="Pallen M.J."/>
        </authorList>
    </citation>
    <scope>NUCLEOTIDE SEQUENCE</scope>
    <source>
        <strain evidence="5">ChiBcec7-5410</strain>
    </source>
</reference>
<evidence type="ECO:0000256" key="2">
    <source>
        <dbReference type="ARBA" id="ARBA00023125"/>
    </source>
</evidence>
<evidence type="ECO:0000256" key="3">
    <source>
        <dbReference type="ARBA" id="ARBA00023163"/>
    </source>
</evidence>
<dbReference type="Pfam" id="PF02311">
    <property type="entry name" value="AraC_binding"/>
    <property type="match status" value="1"/>
</dbReference>
<feature type="domain" description="HTH araC/xylS-type" evidence="4">
    <location>
        <begin position="268"/>
        <end position="365"/>
    </location>
</feature>
<dbReference type="AlphaFoldDB" id="A0A9D1H4J9"/>
<proteinExistence type="predicted"/>
<dbReference type="GO" id="GO:0043565">
    <property type="term" value="F:sequence-specific DNA binding"/>
    <property type="evidence" value="ECO:0007669"/>
    <property type="project" value="InterPro"/>
</dbReference>
<evidence type="ECO:0000313" key="5">
    <source>
        <dbReference type="EMBL" id="HIT93785.1"/>
    </source>
</evidence>
<dbReference type="Gene3D" id="1.10.10.60">
    <property type="entry name" value="Homeodomain-like"/>
    <property type="match status" value="2"/>
</dbReference>
<gene>
    <name evidence="5" type="ORF">IAC43_01220</name>
</gene>
<dbReference type="InterPro" id="IPR018060">
    <property type="entry name" value="HTH_AraC"/>
</dbReference>
<protein>
    <submittedName>
        <fullName evidence="5">Helix-turn-helix transcriptional regulator</fullName>
    </submittedName>
</protein>
<dbReference type="SUPFAM" id="SSF46689">
    <property type="entry name" value="Homeodomain-like"/>
    <property type="match status" value="1"/>
</dbReference>
<dbReference type="InterPro" id="IPR009057">
    <property type="entry name" value="Homeodomain-like_sf"/>
</dbReference>
<dbReference type="PANTHER" id="PTHR43280">
    <property type="entry name" value="ARAC-FAMILY TRANSCRIPTIONAL REGULATOR"/>
    <property type="match status" value="1"/>
</dbReference>
<dbReference type="InterPro" id="IPR003313">
    <property type="entry name" value="AraC-bd"/>
</dbReference>
<dbReference type="PANTHER" id="PTHR43280:SF28">
    <property type="entry name" value="HTH-TYPE TRANSCRIPTIONAL ACTIVATOR RHAS"/>
    <property type="match status" value="1"/>
</dbReference>
<dbReference type="PRINTS" id="PR00032">
    <property type="entry name" value="HTHARAC"/>
</dbReference>
<keyword evidence="1" id="KW-0805">Transcription regulation</keyword>
<reference evidence="5" key="1">
    <citation type="submission" date="2020-10" db="EMBL/GenBank/DDBJ databases">
        <authorList>
            <person name="Gilroy R."/>
        </authorList>
    </citation>
    <scope>NUCLEOTIDE SEQUENCE</scope>
    <source>
        <strain evidence="5">ChiBcec7-5410</strain>
    </source>
</reference>
<keyword evidence="2" id="KW-0238">DNA-binding</keyword>
<dbReference type="GO" id="GO:0003700">
    <property type="term" value="F:DNA-binding transcription factor activity"/>
    <property type="evidence" value="ECO:0007669"/>
    <property type="project" value="InterPro"/>
</dbReference>
<accession>A0A9D1H4J9</accession>
<evidence type="ECO:0000259" key="4">
    <source>
        <dbReference type="PROSITE" id="PS01124"/>
    </source>
</evidence>
<dbReference type="Pfam" id="PF12833">
    <property type="entry name" value="HTH_18"/>
    <property type="match status" value="1"/>
</dbReference>
<dbReference type="InterPro" id="IPR037923">
    <property type="entry name" value="HTH-like"/>
</dbReference>
<dbReference type="SUPFAM" id="SSF51215">
    <property type="entry name" value="Regulatory protein AraC"/>
    <property type="match status" value="1"/>
</dbReference>
<name>A0A9D1H4J9_9FIRM</name>
<dbReference type="InterPro" id="IPR020449">
    <property type="entry name" value="Tscrpt_reg_AraC-type_HTH"/>
</dbReference>
<sequence>MRKIFSVTSRQVRRLAMEYAESGEKKSFQQLLQLLYERGEYQPHPAALHVDRRWEQLEPSAFFDLLWELPVVNPFSDWRPPGDVIAAEDLILTRQTVFGLVYIPGVVRRLHMHDFFEIDIVLRGRGLLSFEKQTKECRTGDVCILFPGARHDFEVGPDDIAVSLVVRQSAFASSFFDHLSPEAAGLFLSGTESGPGCLMFSTNEQPDGDFDPTLLRLIQGIFQEVFQPDGYADGCAVSLMTLLLSDLMRRYSERMLCLDDRGGNAGMMRILRYIEENYRTLTLASLAEHFHYSSAYMSRLIRRQTGKTLVELLTELKMKRARELLLHTGLRIDEVAEMSGYESTDHFSRQFRRLYGEPPGSFRKSGGEKGRVCFELSHIISREFIGWVKFTVKNFGMFERFV</sequence>
<dbReference type="SMART" id="SM00342">
    <property type="entry name" value="HTH_ARAC"/>
    <property type="match status" value="1"/>
</dbReference>
<evidence type="ECO:0000256" key="1">
    <source>
        <dbReference type="ARBA" id="ARBA00023015"/>
    </source>
</evidence>
<dbReference type="InterPro" id="IPR014710">
    <property type="entry name" value="RmlC-like_jellyroll"/>
</dbReference>
<dbReference type="Gene3D" id="2.60.120.10">
    <property type="entry name" value="Jelly Rolls"/>
    <property type="match status" value="1"/>
</dbReference>
<keyword evidence="3" id="KW-0804">Transcription</keyword>